<protein>
    <recommendedName>
        <fullName evidence="14">Alpha-2-macroglobulin-like</fullName>
    </recommendedName>
</protein>
<dbReference type="PANTHER" id="PTHR11412:SF150">
    <property type="entry name" value="ALPHA-2-MACROGLOBULIN-RELATED"/>
    <property type="match status" value="1"/>
</dbReference>
<name>A0A8C8D5R6_ONCTS</name>
<dbReference type="GeneTree" id="ENSGT00940000162996"/>
<dbReference type="InterPro" id="IPR011625">
    <property type="entry name" value="A2M_N_BRD"/>
</dbReference>
<evidence type="ECO:0000256" key="6">
    <source>
        <dbReference type="ARBA" id="ARBA00022900"/>
    </source>
</evidence>
<dbReference type="Gene3D" id="2.60.40.10">
    <property type="entry name" value="Immunoglobulins"/>
    <property type="match status" value="1"/>
</dbReference>
<keyword evidence="6" id="KW-0722">Serine protease inhibitor</keyword>
<dbReference type="FunFam" id="2.60.40.10:FF:000312">
    <property type="entry name" value="Alpha-2-macroglobulin like 1"/>
    <property type="match status" value="1"/>
</dbReference>
<dbReference type="Pfam" id="PF07703">
    <property type="entry name" value="A2M_BRD"/>
    <property type="match status" value="1"/>
</dbReference>
<dbReference type="Gene3D" id="2.60.40.1940">
    <property type="match status" value="1"/>
</dbReference>
<dbReference type="InterPro" id="IPR008930">
    <property type="entry name" value="Terpenoid_cyclase/PrenylTrfase"/>
</dbReference>
<dbReference type="InterPro" id="IPR047565">
    <property type="entry name" value="Alpha-macroglob_thiol-ester_cl"/>
</dbReference>
<dbReference type="PANTHER" id="PTHR11412">
    <property type="entry name" value="MACROGLOBULIN / COMPLEMENT"/>
    <property type="match status" value="1"/>
</dbReference>
<dbReference type="InterPro" id="IPR013783">
    <property type="entry name" value="Ig-like_fold"/>
</dbReference>
<dbReference type="SMART" id="SM01360">
    <property type="entry name" value="A2M"/>
    <property type="match status" value="1"/>
</dbReference>
<dbReference type="InterPro" id="IPR041813">
    <property type="entry name" value="A2M_TED"/>
</dbReference>
<accession>A0A8C8D5R6</accession>
<dbReference type="Ensembl" id="ENSOTST00005020250.2">
    <property type="protein sequence ID" value="ENSOTSP00005018609.2"/>
    <property type="gene ID" value="ENSOTSG00005008927.2"/>
</dbReference>
<dbReference type="Gene3D" id="2.60.40.1930">
    <property type="match status" value="3"/>
</dbReference>
<dbReference type="GO" id="GO:0004867">
    <property type="term" value="F:serine-type endopeptidase inhibitor activity"/>
    <property type="evidence" value="ECO:0007669"/>
    <property type="project" value="UniProtKB-KW"/>
</dbReference>
<dbReference type="InterPro" id="IPR001599">
    <property type="entry name" value="Macroglobln_a2"/>
</dbReference>
<dbReference type="CDD" id="cd02897">
    <property type="entry name" value="A2M_2"/>
    <property type="match status" value="1"/>
</dbReference>
<dbReference type="Pfam" id="PF00207">
    <property type="entry name" value="A2M"/>
    <property type="match status" value="1"/>
</dbReference>
<dbReference type="GO" id="GO:0007399">
    <property type="term" value="P:nervous system development"/>
    <property type="evidence" value="ECO:0007669"/>
    <property type="project" value="UniProtKB-ARBA"/>
</dbReference>
<dbReference type="Gene3D" id="6.20.50.160">
    <property type="match status" value="1"/>
</dbReference>
<evidence type="ECO:0000256" key="2">
    <source>
        <dbReference type="ARBA" id="ARBA00010952"/>
    </source>
</evidence>
<reference evidence="12" key="1">
    <citation type="submission" date="2025-08" db="UniProtKB">
        <authorList>
            <consortium name="Ensembl"/>
        </authorList>
    </citation>
    <scope>IDENTIFICATION</scope>
</reference>
<evidence type="ECO:0000313" key="12">
    <source>
        <dbReference type="Ensembl" id="ENSOTSP00005018609.2"/>
    </source>
</evidence>
<dbReference type="Proteomes" id="UP000694402">
    <property type="component" value="Unassembled WGS sequence"/>
</dbReference>
<evidence type="ECO:0000259" key="11">
    <source>
        <dbReference type="SMART" id="SM01360"/>
    </source>
</evidence>
<dbReference type="Gene3D" id="1.50.10.20">
    <property type="match status" value="1"/>
</dbReference>
<keyword evidence="7" id="KW-1015">Disulfide bond</keyword>
<evidence type="ECO:0000256" key="9">
    <source>
        <dbReference type="SAM" id="SignalP"/>
    </source>
</evidence>
<proteinExistence type="inferred from homology"/>
<evidence type="ECO:0000256" key="3">
    <source>
        <dbReference type="ARBA" id="ARBA00022525"/>
    </source>
</evidence>
<feature type="chain" id="PRO_5044242216" description="Alpha-2-macroglobulin-like" evidence="9">
    <location>
        <begin position="24"/>
        <end position="1250"/>
    </location>
</feature>
<dbReference type="InterPro" id="IPR019742">
    <property type="entry name" value="MacrogloblnA2_CS"/>
</dbReference>
<dbReference type="FunFam" id="1.50.10.20:FF:000001">
    <property type="entry name" value="CD109 isoform 1"/>
    <property type="match status" value="1"/>
</dbReference>
<dbReference type="InterPro" id="IPR002890">
    <property type="entry name" value="MG2"/>
</dbReference>
<reference evidence="12" key="2">
    <citation type="submission" date="2025-09" db="UniProtKB">
        <authorList>
            <consortium name="Ensembl"/>
        </authorList>
    </citation>
    <scope>IDENTIFICATION</scope>
</reference>
<evidence type="ECO:0000256" key="4">
    <source>
        <dbReference type="ARBA" id="ARBA00022690"/>
    </source>
</evidence>
<organism evidence="12 13">
    <name type="scientific">Oncorhynchus tshawytscha</name>
    <name type="common">Chinook salmon</name>
    <name type="synonym">Salmo tshawytscha</name>
    <dbReference type="NCBI Taxonomy" id="74940"/>
    <lineage>
        <taxon>Eukaryota</taxon>
        <taxon>Metazoa</taxon>
        <taxon>Chordata</taxon>
        <taxon>Craniata</taxon>
        <taxon>Vertebrata</taxon>
        <taxon>Euteleostomi</taxon>
        <taxon>Actinopterygii</taxon>
        <taxon>Neopterygii</taxon>
        <taxon>Teleostei</taxon>
        <taxon>Protacanthopterygii</taxon>
        <taxon>Salmoniformes</taxon>
        <taxon>Salmonidae</taxon>
        <taxon>Salmoninae</taxon>
        <taxon>Oncorhynchus</taxon>
    </lineage>
</organism>
<evidence type="ECO:0000256" key="5">
    <source>
        <dbReference type="ARBA" id="ARBA00022729"/>
    </source>
</evidence>
<evidence type="ECO:0000256" key="8">
    <source>
        <dbReference type="ARBA" id="ARBA00023180"/>
    </source>
</evidence>
<dbReference type="Gene3D" id="2.60.120.1540">
    <property type="match status" value="1"/>
</dbReference>
<dbReference type="GO" id="GO:0005615">
    <property type="term" value="C:extracellular space"/>
    <property type="evidence" value="ECO:0007669"/>
    <property type="project" value="InterPro"/>
</dbReference>
<keyword evidence="3" id="KW-0964">Secreted</keyword>
<dbReference type="Pfam" id="PF01835">
    <property type="entry name" value="MG2"/>
    <property type="match status" value="1"/>
</dbReference>
<dbReference type="SUPFAM" id="SSF48239">
    <property type="entry name" value="Terpenoid cyclases/Protein prenyltransferases"/>
    <property type="match status" value="1"/>
</dbReference>
<dbReference type="SMART" id="SM01359">
    <property type="entry name" value="A2M_N_2"/>
    <property type="match status" value="1"/>
</dbReference>
<dbReference type="SUPFAM" id="SSF81296">
    <property type="entry name" value="E set domains"/>
    <property type="match status" value="1"/>
</dbReference>
<keyword evidence="5 9" id="KW-0732">Signal</keyword>
<dbReference type="Pfam" id="PF07678">
    <property type="entry name" value="TED_complement"/>
    <property type="match status" value="1"/>
</dbReference>
<keyword evidence="8" id="KW-0325">Glycoprotein</keyword>
<feature type="signal peptide" evidence="9">
    <location>
        <begin position="1"/>
        <end position="23"/>
    </location>
</feature>
<dbReference type="InterPro" id="IPR011626">
    <property type="entry name" value="Alpha-macroglobulin_TED"/>
</dbReference>
<dbReference type="AlphaFoldDB" id="A0A8C8D5R6"/>
<gene>
    <name evidence="12" type="primary">LOC112265393</name>
</gene>
<comment type="subcellular location">
    <subcellularLocation>
        <location evidence="1">Secreted</location>
    </subcellularLocation>
</comment>
<feature type="domain" description="Alpha-2-macroglobulin" evidence="11">
    <location>
        <begin position="644"/>
        <end position="733"/>
    </location>
</feature>
<evidence type="ECO:0000256" key="7">
    <source>
        <dbReference type="ARBA" id="ARBA00023157"/>
    </source>
</evidence>
<dbReference type="FunFam" id="2.60.40.1930:FF:000001">
    <property type="entry name" value="CD109 isoform 3"/>
    <property type="match status" value="1"/>
</dbReference>
<evidence type="ECO:0008006" key="14">
    <source>
        <dbReference type="Google" id="ProtNLM"/>
    </source>
</evidence>
<dbReference type="Gene3D" id="2.20.130.20">
    <property type="match status" value="1"/>
</dbReference>
<dbReference type="PROSITE" id="PS00477">
    <property type="entry name" value="ALPHA_2_MACROGLOBULIN"/>
    <property type="match status" value="1"/>
</dbReference>
<dbReference type="InterPro" id="IPR014756">
    <property type="entry name" value="Ig_E-set"/>
</dbReference>
<evidence type="ECO:0000259" key="10">
    <source>
        <dbReference type="SMART" id="SM01359"/>
    </source>
</evidence>
<keyword evidence="4" id="KW-0646">Protease inhibitor</keyword>
<sequence length="1250" mass="139694">MVPSGLQVWRWVLFACFHWLCVCQETPRPVYMVAIPAVIQAGSEAKLCASLLQPNETLVMTISLIANEQNKILLQESSDQEFHRCFQFQAPHVESEEVQHFKVKVQGETFQSTEERMVMIKPYKPMTFVQTDKPIYNPGHTVQFRVITLDNSFSPVNQLVSDVHQNRIGQWVKTTSSGNILQLSHPLNSEAPVGTYAIVVWIGENKIYHHFKVEKYVLPKFEIKMNLTDEISVVQEENYILVFTIILHLKMIWLHLFKSFLNVCGFACFSQMDQTGCASHVFNMSIFTKDAGQKMLIDRLSFNAKVEEEGTGITQSKEKHIELSYVIGKLTFVDTPKIYEHGSTIEGKVRPNTVILFLRLMENSRYRVPYFQRGHHILSLIQPIAPHSKTSSSLAIQKMAKPLACGEEVSITIQYAIVGETVPKGSVDVIYLVSRTRNKLWTTCKPRLGEVTLKLAVVPEMAPVVQVLVYSMLPSETVIAHSMNFPTEKCFRHKVSVEFSPSQAVPGEQNTLQLSAQPGSLCGLSAVDQSVHILEPGKRLNADKVTELGVVNINGHTVPLYKQLLKIKLRHSLILRSLLATNLVLRVPSCLSFKGTQYHRGHGRYISYSHHQTMDRLLVAQSGTAGGLAPPPPIQTVRTFFPETWIWDLVEVGESGTVDMPLTVPDTITTWETEAFCLAPGGFGLAPPVELTVFQPFFLELTLPYSIIRGEHFELKATVFNYLSKCIMVSVTPAHSLDYTLTPLKDVQYSSCLCANGRKTFSWTMAPSILGVMNVSVSAEAVQSHAVCDNEIVNVPERGRIDTVTQNLLVKAEGTEKTDTYNWLLCPTGVTMTEEVELQLPKNVVDGSDRISLSVLGDILGRALKNLDGLLQMPYGCGEQNMALLAPNIYILEYLRNTEQLTPAIRDKAIKFLTSGYQRQLNYKHVDGAYSTFGQGSGNTWLTAFVLRSFGKAKSFIYIDPVKIEQTKTWLESQQGEHGCFIRLGKLFNNRMKGGVTDEVTLTAYITASMLELNMSVSDPVVYRSLSCLRNSTSDLSNTYTTALLAYTFTLAGDMETRAQLLQHLDTIALQEGGVLHWTQTSSETSASLAVEISSYVLLASLSASPLSTTDLGYASRIVRWLVRQQNAYGGFSSTQDTVVALQALALYSTRVYSREGASTVTVHSPSGAQHLFEVNQNNKLLYQERALQDTEGKYSVEVKGSACASVQVSEYTPPNTNVQDMDLYITVNFKHLRSVVWLDSWFMKRLFFP</sequence>
<dbReference type="InterPro" id="IPR050473">
    <property type="entry name" value="A2M/Complement_sys"/>
</dbReference>
<evidence type="ECO:0000256" key="1">
    <source>
        <dbReference type="ARBA" id="ARBA00004613"/>
    </source>
</evidence>
<keyword evidence="13" id="KW-1185">Reference proteome</keyword>
<comment type="similarity">
    <text evidence="2">Belongs to the protease inhibitor I39 (alpha-2-macroglobulin) family.</text>
</comment>
<dbReference type="SMART" id="SM01419">
    <property type="entry name" value="Thiol-ester_cl"/>
    <property type="match status" value="1"/>
</dbReference>
<evidence type="ECO:0000313" key="13">
    <source>
        <dbReference type="Proteomes" id="UP000694402"/>
    </source>
</evidence>
<feature type="domain" description="Alpha-2-macroglobulin bait region" evidence="10">
    <location>
        <begin position="394"/>
        <end position="534"/>
    </location>
</feature>